<feature type="domain" description="C2H2-type" evidence="2">
    <location>
        <begin position="62"/>
        <end position="85"/>
    </location>
</feature>
<organism evidence="3">
    <name type="scientific">Scylla olivacea</name>
    <name type="common">Orange mud crab</name>
    <name type="synonym">Cancer olivacea</name>
    <dbReference type="NCBI Taxonomy" id="85551"/>
    <lineage>
        <taxon>Eukaryota</taxon>
        <taxon>Metazoa</taxon>
        <taxon>Ecdysozoa</taxon>
        <taxon>Arthropoda</taxon>
        <taxon>Crustacea</taxon>
        <taxon>Multicrustacea</taxon>
        <taxon>Malacostraca</taxon>
        <taxon>Eumalacostraca</taxon>
        <taxon>Eucarida</taxon>
        <taxon>Decapoda</taxon>
        <taxon>Pleocyemata</taxon>
        <taxon>Brachyura</taxon>
        <taxon>Eubrachyura</taxon>
        <taxon>Portunoidea</taxon>
        <taxon>Portunidae</taxon>
        <taxon>Portuninae</taxon>
        <taxon>Scylla</taxon>
    </lineage>
</organism>
<keyword evidence="1" id="KW-0479">Metal-binding</keyword>
<dbReference type="EMBL" id="GDRN01063928">
    <property type="protein sequence ID" value="JAI64914.1"/>
    <property type="molecule type" value="Transcribed_RNA"/>
</dbReference>
<dbReference type="SUPFAM" id="SSF57667">
    <property type="entry name" value="beta-beta-alpha zinc fingers"/>
    <property type="match status" value="1"/>
</dbReference>
<reference evidence="3" key="1">
    <citation type="submission" date="2015-09" db="EMBL/GenBank/DDBJ databases">
        <title>Scylla olivacea transcriptome.</title>
        <authorList>
            <person name="Ikhwanuddin M."/>
        </authorList>
    </citation>
    <scope>NUCLEOTIDE SEQUENCE</scope>
</reference>
<dbReference type="InterPro" id="IPR036236">
    <property type="entry name" value="Znf_C2H2_sf"/>
</dbReference>
<proteinExistence type="predicted"/>
<feature type="domain" description="C2H2-type" evidence="2">
    <location>
        <begin position="95"/>
        <end position="123"/>
    </location>
</feature>
<protein>
    <recommendedName>
        <fullName evidence="2">C2H2-type domain-containing protein</fullName>
    </recommendedName>
</protein>
<dbReference type="InterPro" id="IPR013087">
    <property type="entry name" value="Znf_C2H2_type"/>
</dbReference>
<dbReference type="AlphaFoldDB" id="A0A0P4WGP8"/>
<dbReference type="InterPro" id="IPR052797">
    <property type="entry name" value="RegFact_GeneExpr_CellDeath"/>
</dbReference>
<dbReference type="Pfam" id="PF00096">
    <property type="entry name" value="zf-C2H2"/>
    <property type="match status" value="1"/>
</dbReference>
<dbReference type="PROSITE" id="PS50157">
    <property type="entry name" value="ZINC_FINGER_C2H2_2"/>
    <property type="match status" value="2"/>
</dbReference>
<name>A0A0P4WGP8_SCYOL</name>
<keyword evidence="1" id="KW-0862">Zinc</keyword>
<accession>A0A0P4WGP8</accession>
<dbReference type="GO" id="GO:0008270">
    <property type="term" value="F:zinc ion binding"/>
    <property type="evidence" value="ECO:0007669"/>
    <property type="project" value="UniProtKB-KW"/>
</dbReference>
<sequence length="414" mass="46808">MESENLLGIDMFVKCSYCYKTFTTASQKRWHEENSHGTDLGLMSEARSEKTGSMDTSVILGATCKICGKAFSNFRNKIKHMKNVHKIINGSVPDITCDICGKPFSKMSNKRRHVKQIHQLPKIPPKKPTLVMCKECDVRFGTLRSYRQHLLEAHNVNTKRVDYEFASEEEFLKWKDELGDNYTARSGAWKSADGFKTIYYCRRSGVNKSAWGADDKCTQKSHGKIGSFCTSSIEVVKSDGCIKVTYYMDHWGHDTDIPSLVHMEHSTSEKDKITDSVCVLAGSTTSTAPIKPGKDTDEEVLVKEELCVLENDVADVNTPTEDACAYTVHYVPHVQSKYQIKSSQNLQNIENCKNHNSTEKNGSNRSLTLEIIEELREMKEFMKEMNDSFKTIEMVTEDIARTLMGIATPCNGIR</sequence>
<dbReference type="PANTHER" id="PTHR33936:SF24">
    <property type="entry name" value="C2H2-TYPE DOMAIN-CONTAINING PROTEIN"/>
    <property type="match status" value="1"/>
</dbReference>
<evidence type="ECO:0000313" key="3">
    <source>
        <dbReference type="EMBL" id="JAI64914.1"/>
    </source>
</evidence>
<keyword evidence="1" id="KW-0863">Zinc-finger</keyword>
<evidence type="ECO:0000256" key="1">
    <source>
        <dbReference type="PROSITE-ProRule" id="PRU00042"/>
    </source>
</evidence>
<dbReference type="SMART" id="SM00355">
    <property type="entry name" value="ZnF_C2H2"/>
    <property type="match status" value="4"/>
</dbReference>
<dbReference type="PROSITE" id="PS00028">
    <property type="entry name" value="ZINC_FINGER_C2H2_1"/>
    <property type="match status" value="4"/>
</dbReference>
<dbReference type="Gene3D" id="3.30.160.60">
    <property type="entry name" value="Classic Zinc Finger"/>
    <property type="match status" value="2"/>
</dbReference>
<evidence type="ECO:0000259" key="2">
    <source>
        <dbReference type="PROSITE" id="PS50157"/>
    </source>
</evidence>
<dbReference type="PANTHER" id="PTHR33936">
    <property type="entry name" value="PROTEIN CBG17840"/>
    <property type="match status" value="1"/>
</dbReference>